<dbReference type="EC" id="2.7.2.4" evidence="13"/>
<dbReference type="NCBIfam" id="NF005155">
    <property type="entry name" value="PRK06635.1-4"/>
    <property type="match status" value="1"/>
</dbReference>
<dbReference type="Gene3D" id="3.40.1160.10">
    <property type="entry name" value="Acetylglutamate kinase-like"/>
    <property type="match status" value="1"/>
</dbReference>
<dbReference type="NCBIfam" id="NF005154">
    <property type="entry name" value="PRK06635.1-2"/>
    <property type="match status" value="1"/>
</dbReference>
<keyword evidence="10" id="KW-0457">Lysine biosynthesis</keyword>
<evidence type="ECO:0000256" key="4">
    <source>
        <dbReference type="ARBA" id="ARBA00010122"/>
    </source>
</evidence>
<feature type="binding site" evidence="12">
    <location>
        <position position="206"/>
    </location>
    <ligand>
        <name>ATP</name>
        <dbReference type="ChEBI" id="CHEBI:30616"/>
    </ligand>
</feature>
<evidence type="ECO:0000256" key="11">
    <source>
        <dbReference type="ARBA" id="ARBA00047872"/>
    </source>
</evidence>
<comment type="pathway">
    <text evidence="1 14">Amino-acid biosynthesis; L-lysine biosynthesis via DAP pathway; (S)-tetrahydrodipicolinate from L-aspartate: step 1/4.</text>
</comment>
<feature type="binding site" evidence="12">
    <location>
        <begin position="6"/>
        <end position="9"/>
    </location>
    <ligand>
        <name>ATP</name>
        <dbReference type="ChEBI" id="CHEBI:30616"/>
    </ligand>
</feature>
<dbReference type="Pfam" id="PF00696">
    <property type="entry name" value="AA_kinase"/>
    <property type="match status" value="1"/>
</dbReference>
<evidence type="ECO:0000256" key="13">
    <source>
        <dbReference type="RuleBase" id="RU003448"/>
    </source>
</evidence>
<dbReference type="PIRSF" id="PIRSF000726">
    <property type="entry name" value="Asp_kin"/>
    <property type="match status" value="1"/>
</dbReference>
<dbReference type="InterPro" id="IPR045865">
    <property type="entry name" value="ACT-like_dom_sf"/>
</dbReference>
<dbReference type="CDD" id="cd04913">
    <property type="entry name" value="ACT_AKii-LysC-BS-like_1"/>
    <property type="match status" value="1"/>
</dbReference>
<dbReference type="GO" id="GO:0009088">
    <property type="term" value="P:threonine biosynthetic process"/>
    <property type="evidence" value="ECO:0007669"/>
    <property type="project" value="UniProtKB-UniPathway"/>
</dbReference>
<evidence type="ECO:0000313" key="17">
    <source>
        <dbReference type="Proteomes" id="UP000238823"/>
    </source>
</evidence>
<dbReference type="GO" id="GO:0009089">
    <property type="term" value="P:lysine biosynthetic process via diaminopimelate"/>
    <property type="evidence" value="ECO:0007669"/>
    <property type="project" value="UniProtKB-UniPathway"/>
</dbReference>
<evidence type="ECO:0000256" key="5">
    <source>
        <dbReference type="ARBA" id="ARBA00022605"/>
    </source>
</evidence>
<evidence type="ECO:0000259" key="15">
    <source>
        <dbReference type="PROSITE" id="PS51671"/>
    </source>
</evidence>
<feature type="binding site" evidence="12">
    <location>
        <position position="101"/>
    </location>
    <ligand>
        <name>substrate</name>
    </ligand>
</feature>
<evidence type="ECO:0000256" key="2">
    <source>
        <dbReference type="ARBA" id="ARBA00004986"/>
    </source>
</evidence>
<dbReference type="Gene3D" id="3.30.2130.10">
    <property type="entry name" value="VC0802-like"/>
    <property type="match status" value="1"/>
</dbReference>
<dbReference type="InterPro" id="IPR036393">
    <property type="entry name" value="AceGlu_kinase-like_sf"/>
</dbReference>
<organism evidence="16 17">
    <name type="scientific">Enhygromyxa salina</name>
    <dbReference type="NCBI Taxonomy" id="215803"/>
    <lineage>
        <taxon>Bacteria</taxon>
        <taxon>Pseudomonadati</taxon>
        <taxon>Myxococcota</taxon>
        <taxon>Polyangia</taxon>
        <taxon>Nannocystales</taxon>
        <taxon>Nannocystaceae</taxon>
        <taxon>Enhygromyxa</taxon>
    </lineage>
</organism>
<dbReference type="CDD" id="cd04261">
    <property type="entry name" value="AAK_AKii-LysC-BS"/>
    <property type="match status" value="1"/>
</dbReference>
<dbReference type="Proteomes" id="UP000238823">
    <property type="component" value="Unassembled WGS sequence"/>
</dbReference>
<comment type="catalytic activity">
    <reaction evidence="11 13">
        <text>L-aspartate + ATP = 4-phospho-L-aspartate + ADP</text>
        <dbReference type="Rhea" id="RHEA:23776"/>
        <dbReference type="ChEBI" id="CHEBI:29991"/>
        <dbReference type="ChEBI" id="CHEBI:30616"/>
        <dbReference type="ChEBI" id="CHEBI:57535"/>
        <dbReference type="ChEBI" id="CHEBI:456216"/>
        <dbReference type="EC" id="2.7.2.4"/>
    </reaction>
</comment>
<comment type="similarity">
    <text evidence="4 13">Belongs to the aspartokinase family.</text>
</comment>
<evidence type="ECO:0000256" key="1">
    <source>
        <dbReference type="ARBA" id="ARBA00004766"/>
    </source>
</evidence>
<accession>A0A2S9XC33</accession>
<evidence type="ECO:0000256" key="10">
    <source>
        <dbReference type="ARBA" id="ARBA00023154"/>
    </source>
</evidence>
<comment type="caution">
    <text evidence="16">The sequence shown here is derived from an EMBL/GenBank/DDBJ whole genome shotgun (WGS) entry which is preliminary data.</text>
</comment>
<comment type="pathway">
    <text evidence="2 14">Amino-acid biosynthesis; L-methionine biosynthesis via de novo pathway; L-homoserine from L-aspartate: step 1/3.</text>
</comment>
<feature type="binding site" evidence="12">
    <location>
        <position position="211"/>
    </location>
    <ligand>
        <name>ATP</name>
        <dbReference type="ChEBI" id="CHEBI:30616"/>
    </ligand>
</feature>
<keyword evidence="6 13" id="KW-0808">Transferase</keyword>
<dbReference type="SUPFAM" id="SSF53633">
    <property type="entry name" value="Carbamate kinase-like"/>
    <property type="match status" value="1"/>
</dbReference>
<keyword evidence="5 14" id="KW-0028">Amino-acid biosynthesis</keyword>
<dbReference type="InterPro" id="IPR001341">
    <property type="entry name" value="Asp_kinase"/>
</dbReference>
<dbReference type="InterPro" id="IPR018042">
    <property type="entry name" value="Aspartate_kinase_CS"/>
</dbReference>
<feature type="domain" description="ACT" evidence="15">
    <location>
        <begin position="291"/>
        <end position="367"/>
    </location>
</feature>
<dbReference type="OrthoDB" id="9799110at2"/>
<evidence type="ECO:0000256" key="9">
    <source>
        <dbReference type="ARBA" id="ARBA00022840"/>
    </source>
</evidence>
<gene>
    <name evidence="16" type="primary">ask_2</name>
    <name evidence="16" type="ORF">ENSA7_82450</name>
</gene>
<proteinExistence type="inferred from homology"/>
<dbReference type="GO" id="GO:0005829">
    <property type="term" value="C:cytosol"/>
    <property type="evidence" value="ECO:0007669"/>
    <property type="project" value="TreeGrafter"/>
</dbReference>
<dbReference type="InterPro" id="IPR005260">
    <property type="entry name" value="Asp_kin_monofn"/>
</dbReference>
<dbReference type="FunFam" id="3.30.2130.10:FF:000001">
    <property type="entry name" value="Bifunctional aspartokinase/homoserine dehydrogenase"/>
    <property type="match status" value="1"/>
</dbReference>
<feature type="binding site" evidence="12">
    <location>
        <begin position="200"/>
        <end position="201"/>
    </location>
    <ligand>
        <name>ATP</name>
        <dbReference type="ChEBI" id="CHEBI:30616"/>
    </ligand>
</feature>
<dbReference type="UniPathway" id="UPA00034">
    <property type="reaction ID" value="UER00015"/>
</dbReference>
<dbReference type="AlphaFoldDB" id="A0A2S9XC33"/>
<sequence length="433" mass="45660">MLVVQKFGGTSVGTLERIRTVAERVLARQRSGDRVVVVVSAMAGETNRLIELANALHAIAHAQHAAHNGDPGPDSKGWVAPLKRDDAGFERELSQLMSTGEKVSAALVSMAIQDLGGASVSLVGHQLGVTTQGSYTNARIVSIDAERIHALLDAGTIVVCAGFQGLDEAGDVTTLGRGGSDTSAVALAAAIVADECEILTDVDGVYTSDPRVVPSARKLDRITHEEMLELASLGSKVLQIRAVEFAMKFNVPVHVRHSQHLREGTRIVPETPNMEAVLVAGVALDRDEAKVTLTNCPDVPGTIASLFTVLGERGIIVDMIIQNASRDGKTDVTFTVPQDELQRTTEAIGELELVCAPGVTLLTDAQIAKISIVGVGMRTHAGVAAKAFSVLAHEGVNIQMVSTSEIKVSVVVEEKYGELALRALHDGFGLGTP</sequence>
<dbReference type="PROSITE" id="PS00324">
    <property type="entry name" value="ASPARTOKINASE"/>
    <property type="match status" value="1"/>
</dbReference>
<evidence type="ECO:0000256" key="8">
    <source>
        <dbReference type="ARBA" id="ARBA00022777"/>
    </source>
</evidence>
<feature type="domain" description="ACT" evidence="15">
    <location>
        <begin position="372"/>
        <end position="433"/>
    </location>
</feature>
<comment type="pathway">
    <text evidence="3 14">Amino-acid biosynthesis; L-threonine biosynthesis; L-threonine from L-aspartate: step 1/5.</text>
</comment>
<dbReference type="EMBL" id="PVNL01000192">
    <property type="protein sequence ID" value="PRP90360.1"/>
    <property type="molecule type" value="Genomic_DNA"/>
</dbReference>
<evidence type="ECO:0000256" key="3">
    <source>
        <dbReference type="ARBA" id="ARBA00005139"/>
    </source>
</evidence>
<dbReference type="UniPathway" id="UPA00051">
    <property type="reaction ID" value="UER00462"/>
</dbReference>
<dbReference type="InterPro" id="IPR002912">
    <property type="entry name" value="ACT_dom"/>
</dbReference>
<dbReference type="Pfam" id="PF22468">
    <property type="entry name" value="ACT_9"/>
    <property type="match status" value="1"/>
</dbReference>
<name>A0A2S9XC33_9BACT</name>
<keyword evidence="9 12" id="KW-0067">ATP-binding</keyword>
<dbReference type="CDD" id="cd04936">
    <property type="entry name" value="ACT_AKii-LysC-BS-like_2"/>
    <property type="match status" value="1"/>
</dbReference>
<dbReference type="NCBIfam" id="TIGR00657">
    <property type="entry name" value="asp_kinases"/>
    <property type="match status" value="1"/>
</dbReference>
<dbReference type="InterPro" id="IPR041740">
    <property type="entry name" value="AKii-LysC-BS"/>
</dbReference>
<keyword evidence="7 12" id="KW-0547">Nucleotide-binding</keyword>
<dbReference type="InterPro" id="IPR054352">
    <property type="entry name" value="ACT_Aspartokinase"/>
</dbReference>
<keyword evidence="8 13" id="KW-0418">Kinase</keyword>
<dbReference type="RefSeq" id="WP_106094981.1">
    <property type="nucleotide sequence ID" value="NZ_PVNL01000192.1"/>
</dbReference>
<dbReference type="SUPFAM" id="SSF55021">
    <property type="entry name" value="ACT-like"/>
    <property type="match status" value="2"/>
</dbReference>
<dbReference type="NCBIfam" id="TIGR00656">
    <property type="entry name" value="asp_kin_monofn"/>
    <property type="match status" value="1"/>
</dbReference>
<dbReference type="PROSITE" id="PS51671">
    <property type="entry name" value="ACT"/>
    <property type="match status" value="2"/>
</dbReference>
<evidence type="ECO:0000256" key="7">
    <source>
        <dbReference type="ARBA" id="ARBA00022741"/>
    </source>
</evidence>
<protein>
    <recommendedName>
        <fullName evidence="13">Aspartokinase</fullName>
        <ecNumber evidence="13">2.7.2.4</ecNumber>
    </recommendedName>
</protein>
<dbReference type="PANTHER" id="PTHR21499:SF3">
    <property type="entry name" value="ASPARTOKINASE"/>
    <property type="match status" value="1"/>
</dbReference>
<dbReference type="UniPathway" id="UPA00050">
    <property type="reaction ID" value="UER00461"/>
</dbReference>
<evidence type="ECO:0000256" key="12">
    <source>
        <dbReference type="PIRSR" id="PIRSR000726-1"/>
    </source>
</evidence>
<dbReference type="GO" id="GO:0009090">
    <property type="term" value="P:homoserine biosynthetic process"/>
    <property type="evidence" value="ECO:0007669"/>
    <property type="project" value="TreeGrafter"/>
</dbReference>
<feature type="binding site" evidence="12">
    <location>
        <position position="46"/>
    </location>
    <ligand>
        <name>substrate</name>
    </ligand>
</feature>
<dbReference type="GO" id="GO:0005524">
    <property type="term" value="F:ATP binding"/>
    <property type="evidence" value="ECO:0007669"/>
    <property type="project" value="UniProtKB-KW"/>
</dbReference>
<dbReference type="Pfam" id="PF01842">
    <property type="entry name" value="ACT"/>
    <property type="match status" value="1"/>
</dbReference>
<evidence type="ECO:0000256" key="6">
    <source>
        <dbReference type="ARBA" id="ARBA00022679"/>
    </source>
</evidence>
<evidence type="ECO:0000313" key="16">
    <source>
        <dbReference type="EMBL" id="PRP90360.1"/>
    </source>
</evidence>
<dbReference type="PANTHER" id="PTHR21499">
    <property type="entry name" value="ASPARTATE KINASE"/>
    <property type="match status" value="1"/>
</dbReference>
<feature type="binding site" evidence="12">
    <location>
        <begin position="236"/>
        <end position="237"/>
    </location>
    <ligand>
        <name>ATP</name>
        <dbReference type="ChEBI" id="CHEBI:30616"/>
    </ligand>
</feature>
<dbReference type="InterPro" id="IPR001048">
    <property type="entry name" value="Asp/Glu/Uridylate_kinase"/>
</dbReference>
<dbReference type="GO" id="GO:0004072">
    <property type="term" value="F:aspartate kinase activity"/>
    <property type="evidence" value="ECO:0007669"/>
    <property type="project" value="UniProtKB-EC"/>
</dbReference>
<evidence type="ECO:0000256" key="14">
    <source>
        <dbReference type="RuleBase" id="RU004249"/>
    </source>
</evidence>
<reference evidence="16 17" key="1">
    <citation type="submission" date="2018-03" db="EMBL/GenBank/DDBJ databases">
        <title>Draft Genome Sequences of the Obligatory Marine Myxobacteria Enhygromyxa salina SWB007.</title>
        <authorList>
            <person name="Poehlein A."/>
            <person name="Moghaddam J.A."/>
            <person name="Harms H."/>
            <person name="Alanjari M."/>
            <person name="Koenig G.M."/>
            <person name="Daniel R."/>
            <person name="Schaeberle T.F."/>
        </authorList>
    </citation>
    <scope>NUCLEOTIDE SEQUENCE [LARGE SCALE GENOMIC DNA]</scope>
    <source>
        <strain evidence="16 17">SWB007</strain>
    </source>
</reference>